<keyword evidence="2" id="KW-1185">Reference proteome</keyword>
<proteinExistence type="predicted"/>
<organism evidence="1 2">
    <name type="scientific">Rhodopirellula maiorica SM1</name>
    <dbReference type="NCBI Taxonomy" id="1265738"/>
    <lineage>
        <taxon>Bacteria</taxon>
        <taxon>Pseudomonadati</taxon>
        <taxon>Planctomycetota</taxon>
        <taxon>Planctomycetia</taxon>
        <taxon>Pirellulales</taxon>
        <taxon>Pirellulaceae</taxon>
        <taxon>Novipirellula</taxon>
    </lineage>
</organism>
<protein>
    <submittedName>
        <fullName evidence="1">Uncharacterized protein</fullName>
    </submittedName>
</protein>
<comment type="caution">
    <text evidence="1">The sequence shown here is derived from an EMBL/GenBank/DDBJ whole genome shotgun (WGS) entry which is preliminary data.</text>
</comment>
<name>M5RDK9_9BACT</name>
<dbReference type="Proteomes" id="UP000011991">
    <property type="component" value="Unassembled WGS sequence"/>
</dbReference>
<sequence length="42" mass="4753">MKFITLNAMDAAGRLRLKSRCGLCRASRHAHRQKTPLTVIET</sequence>
<accession>M5RDK9</accession>
<dbReference type="AlphaFoldDB" id="M5RDK9"/>
<evidence type="ECO:0000313" key="2">
    <source>
        <dbReference type="Proteomes" id="UP000011991"/>
    </source>
</evidence>
<reference evidence="1 2" key="1">
    <citation type="journal article" date="2013" name="Mar. Genomics">
        <title>Expression of sulfatases in Rhodopirellula baltica and the diversity of sulfatases in the genus Rhodopirellula.</title>
        <authorList>
            <person name="Wegner C.E."/>
            <person name="Richter-Heitmann T."/>
            <person name="Klindworth A."/>
            <person name="Klockow C."/>
            <person name="Richter M."/>
            <person name="Achstetter T."/>
            <person name="Glockner F.O."/>
            <person name="Harder J."/>
        </authorList>
    </citation>
    <scope>NUCLEOTIDE SEQUENCE [LARGE SCALE GENOMIC DNA]</scope>
    <source>
        <strain evidence="1 2">SM1</strain>
    </source>
</reference>
<evidence type="ECO:0000313" key="1">
    <source>
        <dbReference type="EMBL" id="EMI17470.1"/>
    </source>
</evidence>
<dbReference type="EMBL" id="ANOG01000796">
    <property type="protein sequence ID" value="EMI17470.1"/>
    <property type="molecule type" value="Genomic_DNA"/>
</dbReference>
<gene>
    <name evidence="1" type="ORF">RMSM_05613</name>
</gene>
<dbReference type="PATRIC" id="fig|1265738.3.peg.5615"/>